<comment type="caution">
    <text evidence="2">The sequence shown here is derived from an EMBL/GenBank/DDBJ whole genome shotgun (WGS) entry which is preliminary data.</text>
</comment>
<gene>
    <name evidence="2" type="ORF">MQH31_06425</name>
</gene>
<protein>
    <submittedName>
        <fullName evidence="2">Dihydrofolate reductase family protein</fullName>
    </submittedName>
</protein>
<dbReference type="PANTHER" id="PTHR38011:SF11">
    <property type="entry name" value="2,5-DIAMINO-6-RIBOSYLAMINO-4(3H)-PYRIMIDINONE 5'-PHOSPHATE REDUCTASE"/>
    <property type="match status" value="1"/>
</dbReference>
<reference evidence="2" key="1">
    <citation type="submission" date="2022-03" db="EMBL/GenBank/DDBJ databases">
        <title>Cryobacterium sp. nov. strain ZS14-85, isolated from Antarctic soil.</title>
        <authorList>
            <person name="Li J."/>
            <person name="Niu G."/>
        </authorList>
    </citation>
    <scope>NUCLEOTIDE SEQUENCE</scope>
    <source>
        <strain evidence="2">ZS14-85</strain>
    </source>
</reference>
<dbReference type="PANTHER" id="PTHR38011">
    <property type="entry name" value="DIHYDROFOLATE REDUCTASE FAMILY PROTEIN (AFU_ORTHOLOGUE AFUA_8G06820)"/>
    <property type="match status" value="1"/>
</dbReference>
<dbReference type="RefSeq" id="WP_243011359.1">
    <property type="nucleotide sequence ID" value="NZ_JALGAR010000001.1"/>
</dbReference>
<dbReference type="InterPro" id="IPR002734">
    <property type="entry name" value="RibDG_C"/>
</dbReference>
<dbReference type="EMBL" id="JALGAR010000001">
    <property type="protein sequence ID" value="MCI4657445.1"/>
    <property type="molecule type" value="Genomic_DNA"/>
</dbReference>
<dbReference type="InterPro" id="IPR050765">
    <property type="entry name" value="Riboflavin_Biosynth_HTPR"/>
</dbReference>
<dbReference type="Proteomes" id="UP001165341">
    <property type="component" value="Unassembled WGS sequence"/>
</dbReference>
<evidence type="ECO:0000313" key="2">
    <source>
        <dbReference type="EMBL" id="MCI4657445.1"/>
    </source>
</evidence>
<dbReference type="Gene3D" id="3.40.430.10">
    <property type="entry name" value="Dihydrofolate Reductase, subunit A"/>
    <property type="match status" value="1"/>
</dbReference>
<dbReference type="Pfam" id="PF01872">
    <property type="entry name" value="RibD_C"/>
    <property type="match status" value="1"/>
</dbReference>
<feature type="domain" description="Bacterial bifunctional deaminase-reductase C-terminal" evidence="1">
    <location>
        <begin position="5"/>
        <end position="178"/>
    </location>
</feature>
<dbReference type="SUPFAM" id="SSF53597">
    <property type="entry name" value="Dihydrofolate reductase-like"/>
    <property type="match status" value="1"/>
</dbReference>
<sequence>MGRLIYSGITSLDGYTADAAGDFDWATPDDEVHAFINALERKIGTYLYGRRMYETMAFWETARELVDPPDVVREYTDIWQAAEKVVYSHNLAAATTMRTRIERSFDAAEVRRLVSESRLSVSVGGPGLAAHALKAGIVDEIHRFVTPIIVGGGTRFLPEHLRMPLELRGERRFRNGMVYLRYVVPQAGSVPPVA</sequence>
<dbReference type="GO" id="GO:0009231">
    <property type="term" value="P:riboflavin biosynthetic process"/>
    <property type="evidence" value="ECO:0007669"/>
    <property type="project" value="InterPro"/>
</dbReference>
<dbReference type="InterPro" id="IPR024072">
    <property type="entry name" value="DHFR-like_dom_sf"/>
</dbReference>
<organism evidence="2 3">
    <name type="scientific">Cryobacterium zhongshanensis</name>
    <dbReference type="NCBI Taxonomy" id="2928153"/>
    <lineage>
        <taxon>Bacteria</taxon>
        <taxon>Bacillati</taxon>
        <taxon>Actinomycetota</taxon>
        <taxon>Actinomycetes</taxon>
        <taxon>Micrococcales</taxon>
        <taxon>Microbacteriaceae</taxon>
        <taxon>Cryobacterium</taxon>
    </lineage>
</organism>
<evidence type="ECO:0000259" key="1">
    <source>
        <dbReference type="Pfam" id="PF01872"/>
    </source>
</evidence>
<dbReference type="AlphaFoldDB" id="A0AA41QTK5"/>
<proteinExistence type="predicted"/>
<name>A0AA41QTK5_9MICO</name>
<dbReference type="GO" id="GO:0008703">
    <property type="term" value="F:5-amino-6-(5-phosphoribosylamino)uracil reductase activity"/>
    <property type="evidence" value="ECO:0007669"/>
    <property type="project" value="InterPro"/>
</dbReference>
<evidence type="ECO:0000313" key="3">
    <source>
        <dbReference type="Proteomes" id="UP001165341"/>
    </source>
</evidence>
<keyword evidence="3" id="KW-1185">Reference proteome</keyword>
<accession>A0AA41QTK5</accession>